<dbReference type="SUPFAM" id="SSF58104">
    <property type="entry name" value="Methyl-accepting chemotaxis protein (MCP) signaling domain"/>
    <property type="match status" value="1"/>
</dbReference>
<feature type="compositionally biased region" description="Basic and acidic residues" evidence="4">
    <location>
        <begin position="484"/>
        <end position="501"/>
    </location>
</feature>
<dbReference type="RefSeq" id="WP_012377289.1">
    <property type="nucleotide sequence ID" value="NC_010571.1"/>
</dbReference>
<keyword evidence="3" id="KW-0807">Transducer</keyword>
<evidence type="ECO:0000313" key="8">
    <source>
        <dbReference type="Proteomes" id="UP000007013"/>
    </source>
</evidence>
<dbReference type="PANTHER" id="PTHR43531">
    <property type="entry name" value="PROTEIN ICFG"/>
    <property type="match status" value="1"/>
</dbReference>
<dbReference type="SMART" id="SM00283">
    <property type="entry name" value="MA"/>
    <property type="match status" value="1"/>
</dbReference>
<name>B1ZQ54_OPITP</name>
<dbReference type="KEGG" id="ote:Oter_4504"/>
<dbReference type="Pfam" id="PF00015">
    <property type="entry name" value="MCPsignal"/>
    <property type="match status" value="1"/>
</dbReference>
<keyword evidence="5" id="KW-0812">Transmembrane</keyword>
<dbReference type="PROSITE" id="PS50111">
    <property type="entry name" value="CHEMOTAXIS_TRANSDUC_2"/>
    <property type="match status" value="1"/>
</dbReference>
<dbReference type="GO" id="GO:0006935">
    <property type="term" value="P:chemotaxis"/>
    <property type="evidence" value="ECO:0007669"/>
    <property type="project" value="UniProtKB-KW"/>
</dbReference>
<feature type="region of interest" description="Disordered" evidence="4">
    <location>
        <begin position="370"/>
        <end position="392"/>
    </location>
</feature>
<dbReference type="InterPro" id="IPR051310">
    <property type="entry name" value="MCP_chemotaxis"/>
</dbReference>
<evidence type="ECO:0000256" key="1">
    <source>
        <dbReference type="ARBA" id="ARBA00022500"/>
    </source>
</evidence>
<keyword evidence="8" id="KW-1185">Reference proteome</keyword>
<evidence type="ECO:0000313" key="7">
    <source>
        <dbReference type="EMBL" id="ACB77775.1"/>
    </source>
</evidence>
<evidence type="ECO:0000259" key="6">
    <source>
        <dbReference type="PROSITE" id="PS50111"/>
    </source>
</evidence>
<evidence type="ECO:0000256" key="3">
    <source>
        <dbReference type="PROSITE-ProRule" id="PRU00284"/>
    </source>
</evidence>
<evidence type="ECO:0000256" key="4">
    <source>
        <dbReference type="SAM" id="MobiDB-lite"/>
    </source>
</evidence>
<evidence type="ECO:0000256" key="2">
    <source>
        <dbReference type="ARBA" id="ARBA00029447"/>
    </source>
</evidence>
<keyword evidence="1" id="KW-0145">Chemotaxis</keyword>
<dbReference type="PANTHER" id="PTHR43531:SF11">
    <property type="entry name" value="METHYL-ACCEPTING CHEMOTAXIS PROTEIN 3"/>
    <property type="match status" value="1"/>
</dbReference>
<reference evidence="7 8" key="1">
    <citation type="journal article" date="2011" name="J. Bacteriol.">
        <title>Genome sequence of the verrucomicrobium Opitutus terrae PB90-1, an abundant inhabitant of rice paddy soil ecosystems.</title>
        <authorList>
            <person name="van Passel M.W."/>
            <person name="Kant R."/>
            <person name="Palva A."/>
            <person name="Copeland A."/>
            <person name="Lucas S."/>
            <person name="Lapidus A."/>
            <person name="Glavina del Rio T."/>
            <person name="Pitluck S."/>
            <person name="Goltsman E."/>
            <person name="Clum A."/>
            <person name="Sun H."/>
            <person name="Schmutz J."/>
            <person name="Larimer F.W."/>
            <person name="Land M.L."/>
            <person name="Hauser L."/>
            <person name="Kyrpides N."/>
            <person name="Mikhailova N."/>
            <person name="Richardson P.P."/>
            <person name="Janssen P.H."/>
            <person name="de Vos W.M."/>
            <person name="Smidt H."/>
        </authorList>
    </citation>
    <scope>NUCLEOTIDE SEQUENCE [LARGE SCALE GENOMIC DNA]</scope>
    <source>
        <strain evidence="8">DSM 11246 / JCM 15787 / PB90-1</strain>
    </source>
</reference>
<proteinExistence type="inferred from homology"/>
<dbReference type="GO" id="GO:0004888">
    <property type="term" value="F:transmembrane signaling receptor activity"/>
    <property type="evidence" value="ECO:0007669"/>
    <property type="project" value="InterPro"/>
</dbReference>
<feature type="domain" description="Methyl-accepting transducer" evidence="6">
    <location>
        <begin position="233"/>
        <end position="462"/>
    </location>
</feature>
<dbReference type="GO" id="GO:0016020">
    <property type="term" value="C:membrane"/>
    <property type="evidence" value="ECO:0007669"/>
    <property type="project" value="InterPro"/>
</dbReference>
<dbReference type="InterPro" id="IPR004090">
    <property type="entry name" value="Chemotax_Me-accpt_rcpt"/>
</dbReference>
<dbReference type="EMBL" id="CP001032">
    <property type="protein sequence ID" value="ACB77775.1"/>
    <property type="molecule type" value="Genomic_DNA"/>
</dbReference>
<protein>
    <submittedName>
        <fullName evidence="7">Methyl-accepting chemotaxis sensory transducer</fullName>
    </submittedName>
</protein>
<dbReference type="InterPro" id="IPR004089">
    <property type="entry name" value="MCPsignal_dom"/>
</dbReference>
<accession>B1ZQ54</accession>
<keyword evidence="5" id="KW-0472">Membrane</keyword>
<comment type="similarity">
    <text evidence="2">Belongs to the methyl-accepting chemotaxis (MCP) protein family.</text>
</comment>
<dbReference type="OrthoDB" id="185613at2"/>
<organism evidence="7 8">
    <name type="scientific">Opitutus terrae (strain DSM 11246 / JCM 15787 / PB90-1)</name>
    <dbReference type="NCBI Taxonomy" id="452637"/>
    <lineage>
        <taxon>Bacteria</taxon>
        <taxon>Pseudomonadati</taxon>
        <taxon>Verrucomicrobiota</taxon>
        <taxon>Opitutia</taxon>
        <taxon>Opitutales</taxon>
        <taxon>Opitutaceae</taxon>
        <taxon>Opitutus</taxon>
    </lineage>
</organism>
<dbReference type="GO" id="GO:0007165">
    <property type="term" value="P:signal transduction"/>
    <property type="evidence" value="ECO:0007669"/>
    <property type="project" value="UniProtKB-KW"/>
</dbReference>
<dbReference type="STRING" id="452637.Oter_4504"/>
<dbReference type="HOGENOM" id="CLU_000445_107_16_0"/>
<dbReference type="AlphaFoldDB" id="B1ZQ54"/>
<gene>
    <name evidence="7" type="ordered locus">Oter_4504</name>
</gene>
<dbReference type="PRINTS" id="PR00260">
    <property type="entry name" value="CHEMTRNSDUCR"/>
</dbReference>
<keyword evidence="5" id="KW-1133">Transmembrane helix</keyword>
<evidence type="ECO:0000256" key="5">
    <source>
        <dbReference type="SAM" id="Phobius"/>
    </source>
</evidence>
<dbReference type="Proteomes" id="UP000007013">
    <property type="component" value="Chromosome"/>
</dbReference>
<dbReference type="eggNOG" id="COG0840">
    <property type="taxonomic scope" value="Bacteria"/>
</dbReference>
<feature type="transmembrane region" description="Helical" evidence="5">
    <location>
        <begin position="22"/>
        <end position="43"/>
    </location>
</feature>
<dbReference type="Gene3D" id="1.10.287.950">
    <property type="entry name" value="Methyl-accepting chemotaxis protein"/>
    <property type="match status" value="1"/>
</dbReference>
<feature type="transmembrane region" description="Helical" evidence="5">
    <location>
        <begin position="197"/>
        <end position="215"/>
    </location>
</feature>
<sequence>MKTDDTSLPGSGVGGSSLESKIAVLLGLLALAYGATVVVDVVVGLREERSLARLATVAVPSALDSEAAVFAYEAAVKAHEDAMLTGDNTPLETMRAQLQRTLELFAGIEQRGTARAELTAARGAVKAYAEHASPVFDLVAAKGLGDADVQAALTDLRQRTENGRQAVSAASKAHTEALHEILRDNERAAQRQRQATLGLFVGVLAVGAVGARWMVRRTIVRPLLHVSADVGAGAEAVSAAAGQLNDASQALAQGSSESAASLERSAAALEEMNSITRNNATHAQRAKELAGRARGAADAGASRMEELSTAMSAIKSSSHEVAEIMKTIDEIAFQTNILALNAAIEAARAGEAGLGFSVVADEVRNLAQRSAEAARQTSSKLEQSRERSEQGARLNTAVAEHLSDINARVREVDELVAQIAGASHELEQGIGQVSKSVAELDQLTQKNAALAEETSAAAGELGGHTSRLHGAVGSLEGLARGKHAANEKAVRRSEDPIEARNESLASSAVHDRHVAATAAHG</sequence>
<feature type="region of interest" description="Disordered" evidence="4">
    <location>
        <begin position="479"/>
        <end position="521"/>
    </location>
</feature>